<name>A0A1M4ZWU4_9FLAO</name>
<evidence type="ECO:0000256" key="1">
    <source>
        <dbReference type="SAM" id="Phobius"/>
    </source>
</evidence>
<proteinExistence type="predicted"/>
<keyword evidence="1" id="KW-0812">Transmembrane</keyword>
<reference evidence="2 3" key="1">
    <citation type="submission" date="2016-11" db="EMBL/GenBank/DDBJ databases">
        <authorList>
            <person name="Jaros S."/>
            <person name="Januszkiewicz K."/>
            <person name="Wedrychowicz H."/>
        </authorList>
    </citation>
    <scope>NUCLEOTIDE SEQUENCE [LARGE SCALE GENOMIC DNA]</scope>
    <source>
        <strain evidence="2 3">DSM 25660</strain>
    </source>
</reference>
<accession>A0A1M4ZWU4</accession>
<keyword evidence="1" id="KW-0472">Membrane</keyword>
<organism evidence="2 3">
    <name type="scientific">Flavobacterium fontis</name>
    <dbReference type="NCBI Taxonomy" id="1124188"/>
    <lineage>
        <taxon>Bacteria</taxon>
        <taxon>Pseudomonadati</taxon>
        <taxon>Bacteroidota</taxon>
        <taxon>Flavobacteriia</taxon>
        <taxon>Flavobacteriales</taxon>
        <taxon>Flavobacteriaceae</taxon>
        <taxon>Flavobacterium</taxon>
    </lineage>
</organism>
<feature type="transmembrane region" description="Helical" evidence="1">
    <location>
        <begin position="57"/>
        <end position="84"/>
    </location>
</feature>
<keyword evidence="1" id="KW-1133">Transmembrane helix</keyword>
<evidence type="ECO:0000313" key="2">
    <source>
        <dbReference type="EMBL" id="SHF22471.1"/>
    </source>
</evidence>
<keyword evidence="3" id="KW-1185">Reference proteome</keyword>
<dbReference type="AlphaFoldDB" id="A0A1M4ZWU4"/>
<dbReference type="Proteomes" id="UP000184147">
    <property type="component" value="Unassembled WGS sequence"/>
</dbReference>
<sequence>MPLNCFYLFENFYKGLLFSLVCFLLWSLFKKSGKKPIRKEKYENYKETLGWYFRFKLYLMVFYFLIVGILSFCISISFLLRYWWCVG</sequence>
<evidence type="ECO:0000313" key="3">
    <source>
        <dbReference type="Proteomes" id="UP000184147"/>
    </source>
</evidence>
<dbReference type="EMBL" id="FQVQ01000005">
    <property type="protein sequence ID" value="SHF22471.1"/>
    <property type="molecule type" value="Genomic_DNA"/>
</dbReference>
<protein>
    <submittedName>
        <fullName evidence="2">Uncharacterized protein</fullName>
    </submittedName>
</protein>
<gene>
    <name evidence="2" type="ORF">SAMN05444377_10556</name>
</gene>
<feature type="transmembrane region" description="Helical" evidence="1">
    <location>
        <begin position="12"/>
        <end position="29"/>
    </location>
</feature>